<accession>A0A832WNA4</accession>
<dbReference type="SMART" id="SM00436">
    <property type="entry name" value="TOP1Bc"/>
    <property type="match status" value="1"/>
</dbReference>
<dbReference type="Gene3D" id="3.40.50.140">
    <property type="match status" value="1"/>
</dbReference>
<dbReference type="Pfam" id="PF01131">
    <property type="entry name" value="Topoisom_bac"/>
    <property type="match status" value="1"/>
</dbReference>
<dbReference type="PANTHER" id="PTHR11390">
    <property type="entry name" value="PROKARYOTIC DNA TOPOISOMERASE"/>
    <property type="match status" value="1"/>
</dbReference>
<evidence type="ECO:0000256" key="7">
    <source>
        <dbReference type="ARBA" id="ARBA00023125"/>
    </source>
</evidence>
<dbReference type="Proteomes" id="UP000619545">
    <property type="component" value="Unassembled WGS sequence"/>
</dbReference>
<feature type="compositionally biased region" description="Basic and acidic residues" evidence="9">
    <location>
        <begin position="352"/>
        <end position="367"/>
    </location>
</feature>
<comment type="caution">
    <text evidence="12">The sequence shown here is derived from an EMBL/GenBank/DDBJ whole genome shotgun (WGS) entry which is preliminary data.</text>
</comment>
<evidence type="ECO:0000259" key="10">
    <source>
        <dbReference type="PROSITE" id="PS50880"/>
    </source>
</evidence>
<dbReference type="CDD" id="cd03362">
    <property type="entry name" value="TOPRIM_TopoIA_TopoIII"/>
    <property type="match status" value="1"/>
</dbReference>
<dbReference type="InterPro" id="IPR013824">
    <property type="entry name" value="Topo_IA_cen_sub1"/>
</dbReference>
<evidence type="ECO:0000313" key="12">
    <source>
        <dbReference type="EMBL" id="HII71077.1"/>
    </source>
</evidence>
<protein>
    <recommendedName>
        <fullName evidence="3">DNA topoisomerase</fullName>
        <ecNumber evidence="3">5.6.2.1</ecNumber>
    </recommendedName>
</protein>
<dbReference type="InterPro" id="IPR023405">
    <property type="entry name" value="Topo_IA_core_domain"/>
</dbReference>
<dbReference type="OMA" id="VIHNVYS"/>
<keyword evidence="5" id="KW-0862">Zinc</keyword>
<evidence type="ECO:0000256" key="3">
    <source>
        <dbReference type="ARBA" id="ARBA00012891"/>
    </source>
</evidence>
<gene>
    <name evidence="12" type="ORF">HA336_07600</name>
</gene>
<sequence length="587" mass="67911">MASSSKETMVIIAEKPSLAGTIAGFLRGSWDGRKLLGFGRYRGRRFAITSLSGHVLEWWPKDDPGFRHPDYFPDPGDFELRPIDGKERFLRAVERVVKRYAGCRADRVIVATDNDAEGELIGWEVLVWLKRQGGLDDPECARRMRFSAYTREDVLRALEGALRGERIDPSLAYSALARTIADWLYGIPLTRRLSLCNDDIVSVGRVQTPTLKLVVERERERRKAQKKRRYYWILQAETPIGELRTEEKFKDGRRARELASEIESIRVVEVRRERRSVRPPTPFNLTTLQRAAGKILRISPKRTLDLAQRLYEEGMITYPRTATNRYPSTFDHEELLRKLRNAHPDALRDFQRTGRRSEPVSGKEYDGAHPPITPTGRRKYIRGKLAWRLYDLIVRRYLATLSEDALVVKWRIVAEHPGTGTRFVMEGTEVERDGWYSVYPWEKPRESTMPDVSEGDELPANVNASRRRKPLPRRYSQSRLVAKMKKLGLGTESTRAEIVKKLFDRGYVKRAGSGVAPTKRGERLVELLEDRVPELVSVELTRRIEREMEEISELPPKRARERLERVAREIRETVRRNSKKLKSAKVV</sequence>
<evidence type="ECO:0000256" key="2">
    <source>
        <dbReference type="ARBA" id="ARBA00009446"/>
    </source>
</evidence>
<evidence type="ECO:0000256" key="8">
    <source>
        <dbReference type="ARBA" id="ARBA00023235"/>
    </source>
</evidence>
<dbReference type="Pfam" id="PF01751">
    <property type="entry name" value="Toprim"/>
    <property type="match status" value="1"/>
</dbReference>
<dbReference type="PANTHER" id="PTHR11390:SF26">
    <property type="entry name" value="DNA TOPOISOMERASE 1"/>
    <property type="match status" value="1"/>
</dbReference>
<dbReference type="Gene3D" id="2.70.20.10">
    <property type="entry name" value="Topoisomerase I, domain 3"/>
    <property type="match status" value="1"/>
</dbReference>
<dbReference type="InterPro" id="IPR013826">
    <property type="entry name" value="Topo_IA_cen_sub3"/>
</dbReference>
<dbReference type="InterPro" id="IPR034144">
    <property type="entry name" value="TOPRIM_TopoIII"/>
</dbReference>
<comment type="catalytic activity">
    <reaction evidence="1">
        <text>ATP-independent breakage of single-stranded DNA, followed by passage and rejoining.</text>
        <dbReference type="EC" id="5.6.2.1"/>
    </reaction>
</comment>
<dbReference type="CDD" id="cd00186">
    <property type="entry name" value="TOP1Ac"/>
    <property type="match status" value="1"/>
</dbReference>
<evidence type="ECO:0000256" key="1">
    <source>
        <dbReference type="ARBA" id="ARBA00000213"/>
    </source>
</evidence>
<keyword evidence="8 12" id="KW-0413">Isomerase</keyword>
<keyword evidence="4" id="KW-0479">Metal-binding</keyword>
<dbReference type="GO" id="GO:0046872">
    <property type="term" value="F:metal ion binding"/>
    <property type="evidence" value="ECO:0007669"/>
    <property type="project" value="UniProtKB-KW"/>
</dbReference>
<organism evidence="12 13">
    <name type="scientific">Methanopyrus kandleri</name>
    <dbReference type="NCBI Taxonomy" id="2320"/>
    <lineage>
        <taxon>Archaea</taxon>
        <taxon>Methanobacteriati</taxon>
        <taxon>Methanobacteriota</taxon>
        <taxon>Methanomada group</taxon>
        <taxon>Methanopyri</taxon>
        <taxon>Methanopyrales</taxon>
        <taxon>Methanopyraceae</taxon>
        <taxon>Methanopyrus</taxon>
    </lineage>
</organism>
<feature type="domain" description="Topo IA-type catalytic" evidence="11">
    <location>
        <begin position="168"/>
        <end position="574"/>
    </location>
</feature>
<name>A0A832WNA4_9EURY</name>
<evidence type="ECO:0000256" key="5">
    <source>
        <dbReference type="ARBA" id="ARBA00022833"/>
    </source>
</evidence>
<evidence type="ECO:0000259" key="11">
    <source>
        <dbReference type="PROSITE" id="PS52039"/>
    </source>
</evidence>
<evidence type="ECO:0000313" key="13">
    <source>
        <dbReference type="Proteomes" id="UP000619545"/>
    </source>
</evidence>
<dbReference type="PRINTS" id="PR00417">
    <property type="entry name" value="PRTPISMRASEI"/>
</dbReference>
<keyword evidence="6" id="KW-0799">Topoisomerase</keyword>
<dbReference type="PROSITE" id="PS50880">
    <property type="entry name" value="TOPRIM"/>
    <property type="match status" value="1"/>
</dbReference>
<dbReference type="EMBL" id="DUJS01000005">
    <property type="protein sequence ID" value="HII71077.1"/>
    <property type="molecule type" value="Genomic_DNA"/>
</dbReference>
<dbReference type="InterPro" id="IPR003602">
    <property type="entry name" value="Topo_IA_DNA-bd_dom"/>
</dbReference>
<dbReference type="GO" id="GO:0003677">
    <property type="term" value="F:DNA binding"/>
    <property type="evidence" value="ECO:0007669"/>
    <property type="project" value="UniProtKB-KW"/>
</dbReference>
<dbReference type="EC" id="5.6.2.1" evidence="3"/>
<dbReference type="InterPro" id="IPR013497">
    <property type="entry name" value="Topo_IA_cen"/>
</dbReference>
<dbReference type="InterPro" id="IPR006171">
    <property type="entry name" value="TOPRIM_dom"/>
</dbReference>
<reference evidence="12" key="1">
    <citation type="journal article" date="2020" name="bioRxiv">
        <title>A rank-normalized archaeal taxonomy based on genome phylogeny resolves widespread incomplete and uneven classifications.</title>
        <authorList>
            <person name="Rinke C."/>
            <person name="Chuvochina M."/>
            <person name="Mussig A.J."/>
            <person name="Chaumeil P.-A."/>
            <person name="Waite D.W."/>
            <person name="Whitman W.B."/>
            <person name="Parks D.H."/>
            <person name="Hugenholtz P."/>
        </authorList>
    </citation>
    <scope>NUCLEOTIDE SEQUENCE</scope>
    <source>
        <strain evidence="12">UBA8853</strain>
    </source>
</reference>
<feature type="domain" description="Toprim" evidence="10">
    <location>
        <begin position="8"/>
        <end position="150"/>
    </location>
</feature>
<keyword evidence="7" id="KW-0238">DNA-binding</keyword>
<dbReference type="PROSITE" id="PS52039">
    <property type="entry name" value="TOPO_IA_2"/>
    <property type="match status" value="1"/>
</dbReference>
<dbReference type="SUPFAM" id="SSF56712">
    <property type="entry name" value="Prokaryotic type I DNA topoisomerase"/>
    <property type="match status" value="1"/>
</dbReference>
<dbReference type="SMART" id="SM00493">
    <property type="entry name" value="TOPRIM"/>
    <property type="match status" value="1"/>
</dbReference>
<dbReference type="GeneID" id="1478199"/>
<dbReference type="GO" id="GO:0006265">
    <property type="term" value="P:DNA topological change"/>
    <property type="evidence" value="ECO:0007669"/>
    <property type="project" value="InterPro"/>
</dbReference>
<dbReference type="InterPro" id="IPR013825">
    <property type="entry name" value="Topo_IA_cen_sub2"/>
</dbReference>
<dbReference type="GO" id="GO:0003917">
    <property type="term" value="F:DNA topoisomerase type I (single strand cut, ATP-independent) activity"/>
    <property type="evidence" value="ECO:0007669"/>
    <property type="project" value="UniProtKB-EC"/>
</dbReference>
<dbReference type="AlphaFoldDB" id="A0A832WNA4"/>
<proteinExistence type="inferred from homology"/>
<evidence type="ECO:0000256" key="6">
    <source>
        <dbReference type="ARBA" id="ARBA00023029"/>
    </source>
</evidence>
<evidence type="ECO:0000256" key="4">
    <source>
        <dbReference type="ARBA" id="ARBA00022723"/>
    </source>
</evidence>
<dbReference type="InterPro" id="IPR000380">
    <property type="entry name" value="Topo_IA"/>
</dbReference>
<dbReference type="GO" id="GO:0006310">
    <property type="term" value="P:DNA recombination"/>
    <property type="evidence" value="ECO:0007669"/>
    <property type="project" value="TreeGrafter"/>
</dbReference>
<dbReference type="Gene3D" id="1.10.290.10">
    <property type="entry name" value="Topoisomerase I, domain 4"/>
    <property type="match status" value="1"/>
</dbReference>
<dbReference type="GO" id="GO:0006281">
    <property type="term" value="P:DNA repair"/>
    <property type="evidence" value="ECO:0007669"/>
    <property type="project" value="TreeGrafter"/>
</dbReference>
<dbReference type="InterPro" id="IPR003601">
    <property type="entry name" value="Topo_IA_2"/>
</dbReference>
<comment type="similarity">
    <text evidence="2">Belongs to the type IA topoisomerase family.</text>
</comment>
<dbReference type="RefSeq" id="WP_011019972.1">
    <property type="nucleotide sequence ID" value="NZ_DUJS01000005.1"/>
</dbReference>
<evidence type="ECO:0000256" key="9">
    <source>
        <dbReference type="SAM" id="MobiDB-lite"/>
    </source>
</evidence>
<feature type="region of interest" description="Disordered" evidence="9">
    <location>
        <begin position="352"/>
        <end position="375"/>
    </location>
</feature>
<dbReference type="SMART" id="SM00437">
    <property type="entry name" value="TOP1Ac"/>
    <property type="match status" value="1"/>
</dbReference>
<dbReference type="Gene3D" id="1.10.460.10">
    <property type="entry name" value="Topoisomerase I, domain 2"/>
    <property type="match status" value="1"/>
</dbReference>